<dbReference type="AlphaFoldDB" id="A0A5C5TY68"/>
<keyword evidence="4" id="KW-1185">Reference proteome</keyword>
<evidence type="ECO:0000259" key="2">
    <source>
        <dbReference type="Pfam" id="PF03413"/>
    </source>
</evidence>
<name>A0A5C5TY68_9GAMM</name>
<proteinExistence type="predicted"/>
<dbReference type="RefSeq" id="WP_146388605.1">
    <property type="nucleotide sequence ID" value="NZ_VOHK01000006.1"/>
</dbReference>
<sequence>MNKTTASGLVLLPLLVAGFATGLATLPAHAGKDDQVEARELLRRGEILPLGNILQIVQARVPGDIIEVELDRSDKHGWEYEVKVLAGNGRVLEVDVNARTGEIRKIEDD</sequence>
<evidence type="ECO:0000313" key="4">
    <source>
        <dbReference type="Proteomes" id="UP000319980"/>
    </source>
</evidence>
<protein>
    <submittedName>
        <fullName evidence="3">Peptidase</fullName>
    </submittedName>
</protein>
<feature type="signal peptide" evidence="1">
    <location>
        <begin position="1"/>
        <end position="30"/>
    </location>
</feature>
<comment type="caution">
    <text evidence="3">The sequence shown here is derived from an EMBL/GenBank/DDBJ whole genome shotgun (WGS) entry which is preliminary data.</text>
</comment>
<feature type="chain" id="PRO_5023041772" evidence="1">
    <location>
        <begin position="31"/>
        <end position="109"/>
    </location>
</feature>
<reference evidence="3 4" key="1">
    <citation type="journal article" date="2008" name="Int. J. Syst. Evol. Microbiol.">
        <title>Luteimonas marina sp. nov., isolated from seawater.</title>
        <authorList>
            <person name="Baik K.S."/>
            <person name="Park S.C."/>
            <person name="Kim M.S."/>
            <person name="Kim E.M."/>
            <person name="Park C."/>
            <person name="Chun J."/>
            <person name="Seong C.N."/>
        </authorList>
    </citation>
    <scope>NUCLEOTIDE SEQUENCE [LARGE SCALE GENOMIC DNA]</scope>
    <source>
        <strain evidence="3 4">FR1330</strain>
    </source>
</reference>
<feature type="domain" description="PepSY" evidence="2">
    <location>
        <begin position="52"/>
        <end position="107"/>
    </location>
</feature>
<dbReference type="EMBL" id="VOHK01000006">
    <property type="protein sequence ID" value="TWT18499.1"/>
    <property type="molecule type" value="Genomic_DNA"/>
</dbReference>
<dbReference type="OrthoDB" id="5770914at2"/>
<evidence type="ECO:0000256" key="1">
    <source>
        <dbReference type="SAM" id="SignalP"/>
    </source>
</evidence>
<accession>A0A5C5TY68</accession>
<gene>
    <name evidence="3" type="ORF">FQY83_14055</name>
</gene>
<dbReference type="Gene3D" id="3.10.450.40">
    <property type="match status" value="1"/>
</dbReference>
<evidence type="ECO:0000313" key="3">
    <source>
        <dbReference type="EMBL" id="TWT18499.1"/>
    </source>
</evidence>
<dbReference type="Proteomes" id="UP000319980">
    <property type="component" value="Unassembled WGS sequence"/>
</dbReference>
<organism evidence="3 4">
    <name type="scientific">Luteimonas marina</name>
    <dbReference type="NCBI Taxonomy" id="488485"/>
    <lineage>
        <taxon>Bacteria</taxon>
        <taxon>Pseudomonadati</taxon>
        <taxon>Pseudomonadota</taxon>
        <taxon>Gammaproteobacteria</taxon>
        <taxon>Lysobacterales</taxon>
        <taxon>Lysobacteraceae</taxon>
        <taxon>Luteimonas</taxon>
    </lineage>
</organism>
<dbReference type="InterPro" id="IPR025711">
    <property type="entry name" value="PepSY"/>
</dbReference>
<dbReference type="Pfam" id="PF03413">
    <property type="entry name" value="PepSY"/>
    <property type="match status" value="1"/>
</dbReference>
<keyword evidence="1" id="KW-0732">Signal</keyword>